<feature type="compositionally biased region" description="Low complexity" evidence="1">
    <location>
        <begin position="316"/>
        <end position="333"/>
    </location>
</feature>
<feature type="compositionally biased region" description="Polar residues" evidence="1">
    <location>
        <begin position="10"/>
        <end position="21"/>
    </location>
</feature>
<feature type="compositionally biased region" description="Low complexity" evidence="1">
    <location>
        <begin position="132"/>
        <end position="146"/>
    </location>
</feature>
<feature type="compositionally biased region" description="Low complexity" evidence="1">
    <location>
        <begin position="64"/>
        <end position="82"/>
    </location>
</feature>
<sequence length="454" mass="50516">MTPPTTPTPSSIRNFKTRTSITPTTLARTTNTSNNTSTGDFEDEIISHLKDNLGTPTRVRRRVSLSTSTSIPTSLTSTSTSTFNIKTPQKRISKDKDPKQIDPEEEEEEKEFTPVHPLPSSVTLRKRPYAPTTPTSPLSPSITTSTFLDSDTSRSPAFIRNQRRRVGIYEYTIPNISDSIEEMGYHTGYNFRSTSSSISKISPQSSEKDTEDIEMTEATPESEVQEETQPQEPTSNKENVDPKPHLHTPSTSRTLKDLSTPPPPNHSILYSHARTIRQKDIFSQKKLEGMRNTHSTSTAIPRLLPPTTTTWSIPRSTPSNTTTTTTTTTTTPTQKPHPRLTPPNPPYHFTLPPPKTGLTSKLGLQTHKKKPSNNNNNNNKNYTTSTSPDLPTPCTPTPQKLLHKSAKSSLAFSHKMDYSYHFPTDPTASSPSLFLRSAKVRRVEDLKVKISKVA</sequence>
<name>A0AAN8N6S1_9PEZI</name>
<comment type="caution">
    <text evidence="2">The sequence shown here is derived from an EMBL/GenBank/DDBJ whole genome shotgun (WGS) entry which is preliminary data.</text>
</comment>
<accession>A0AAN8N6S1</accession>
<reference evidence="2 3" key="1">
    <citation type="submission" date="2019-10" db="EMBL/GenBank/DDBJ databases">
        <authorList>
            <person name="Palmer J.M."/>
        </authorList>
    </citation>
    <scope>NUCLEOTIDE SEQUENCE [LARGE SCALE GENOMIC DNA]</scope>
    <source>
        <strain evidence="2 3">TWF718</strain>
    </source>
</reference>
<feature type="region of interest" description="Disordered" evidence="1">
    <location>
        <begin position="1"/>
        <end position="39"/>
    </location>
</feature>
<evidence type="ECO:0000313" key="3">
    <source>
        <dbReference type="Proteomes" id="UP001313282"/>
    </source>
</evidence>
<evidence type="ECO:0000256" key="1">
    <source>
        <dbReference type="SAM" id="MobiDB-lite"/>
    </source>
</evidence>
<feature type="compositionally biased region" description="Low complexity" evidence="1">
    <location>
        <begin position="372"/>
        <end position="381"/>
    </location>
</feature>
<feature type="compositionally biased region" description="Polar residues" evidence="1">
    <location>
        <begin position="306"/>
        <end position="315"/>
    </location>
</feature>
<evidence type="ECO:0000313" key="2">
    <source>
        <dbReference type="EMBL" id="KAK6351883.1"/>
    </source>
</evidence>
<organism evidence="2 3">
    <name type="scientific">Orbilia javanica</name>
    <dbReference type="NCBI Taxonomy" id="47235"/>
    <lineage>
        <taxon>Eukaryota</taxon>
        <taxon>Fungi</taxon>
        <taxon>Dikarya</taxon>
        <taxon>Ascomycota</taxon>
        <taxon>Pezizomycotina</taxon>
        <taxon>Orbiliomycetes</taxon>
        <taxon>Orbiliales</taxon>
        <taxon>Orbiliaceae</taxon>
        <taxon>Orbilia</taxon>
    </lineage>
</organism>
<dbReference type="Proteomes" id="UP001313282">
    <property type="component" value="Unassembled WGS sequence"/>
</dbReference>
<proteinExistence type="predicted"/>
<protein>
    <submittedName>
        <fullName evidence="2">Uncharacterized protein</fullName>
    </submittedName>
</protein>
<keyword evidence="3" id="KW-1185">Reference proteome</keyword>
<feature type="compositionally biased region" description="Pro residues" evidence="1">
    <location>
        <begin position="339"/>
        <end position="355"/>
    </location>
</feature>
<feature type="region of interest" description="Disordered" evidence="1">
    <location>
        <begin position="287"/>
        <end position="392"/>
    </location>
</feature>
<feature type="compositionally biased region" description="Low complexity" evidence="1">
    <location>
        <begin position="219"/>
        <end position="234"/>
    </location>
</feature>
<dbReference type="AlphaFoldDB" id="A0AAN8N6S1"/>
<feature type="region of interest" description="Disordered" evidence="1">
    <location>
        <begin position="61"/>
        <end position="153"/>
    </location>
</feature>
<feature type="region of interest" description="Disordered" evidence="1">
    <location>
        <begin position="192"/>
        <end position="273"/>
    </location>
</feature>
<feature type="compositionally biased region" description="Basic and acidic residues" evidence="1">
    <location>
        <begin position="92"/>
        <end position="102"/>
    </location>
</feature>
<feature type="compositionally biased region" description="Low complexity" evidence="1">
    <location>
        <begin position="22"/>
        <end position="38"/>
    </location>
</feature>
<feature type="compositionally biased region" description="Low complexity" evidence="1">
    <location>
        <begin position="193"/>
        <end position="205"/>
    </location>
</feature>
<gene>
    <name evidence="2" type="ORF">TWF718_005028</name>
</gene>
<dbReference type="EMBL" id="JAVHNR010000002">
    <property type="protein sequence ID" value="KAK6351883.1"/>
    <property type="molecule type" value="Genomic_DNA"/>
</dbReference>